<dbReference type="SUPFAM" id="SSF54719">
    <property type="entry name" value="Fe,Mn superoxide dismutase (SOD), C-terminal domain"/>
    <property type="match status" value="1"/>
</dbReference>
<dbReference type="PIRSF" id="PIRSF000349">
    <property type="entry name" value="SODismutase"/>
    <property type="match status" value="1"/>
</dbReference>
<evidence type="ECO:0000256" key="2">
    <source>
        <dbReference type="ARBA" id="ARBA00012682"/>
    </source>
</evidence>
<feature type="binding site" evidence="5">
    <location>
        <position position="24"/>
    </location>
    <ligand>
        <name>Mn(2+)</name>
        <dbReference type="ChEBI" id="CHEBI:29035"/>
    </ligand>
</feature>
<feature type="domain" description="Manganese/iron superoxide dismutase C-terminal" evidence="6">
    <location>
        <begin position="91"/>
        <end position="189"/>
    </location>
</feature>
<evidence type="ECO:0000256" key="3">
    <source>
        <dbReference type="ARBA" id="ARBA00022723"/>
    </source>
</evidence>
<dbReference type="EC" id="1.15.1.1" evidence="2"/>
<evidence type="ECO:0000259" key="6">
    <source>
        <dbReference type="Pfam" id="PF02777"/>
    </source>
</evidence>
<comment type="similarity">
    <text evidence="1">Belongs to the iron/manganese superoxide dismutase family.</text>
</comment>
<dbReference type="PANTHER" id="PTHR11404">
    <property type="entry name" value="SUPEROXIDE DISMUTASE 2"/>
    <property type="match status" value="1"/>
</dbReference>
<feature type="binding site" evidence="5">
    <location>
        <position position="160"/>
    </location>
    <ligand>
        <name>Mn(2+)</name>
        <dbReference type="ChEBI" id="CHEBI:29035"/>
    </ligand>
</feature>
<dbReference type="Pfam" id="PF02777">
    <property type="entry name" value="Sod_Fe_C"/>
    <property type="match status" value="1"/>
</dbReference>
<keyword evidence="3 5" id="KW-0479">Metal-binding</keyword>
<feature type="binding site" evidence="5">
    <location>
        <position position="75"/>
    </location>
    <ligand>
        <name>Mn(2+)</name>
        <dbReference type="ChEBI" id="CHEBI:29035"/>
    </ligand>
</feature>
<gene>
    <name evidence="7" type="ORF">CPJCM30710_16150</name>
</gene>
<proteinExistence type="inferred from homology"/>
<dbReference type="InterPro" id="IPR019832">
    <property type="entry name" value="Mn/Fe_SOD_C"/>
</dbReference>
<feature type="binding site" evidence="5">
    <location>
        <position position="156"/>
    </location>
    <ligand>
        <name>Mn(2+)</name>
        <dbReference type="ChEBI" id="CHEBI:29035"/>
    </ligand>
</feature>
<dbReference type="PANTHER" id="PTHR11404:SF6">
    <property type="entry name" value="SUPEROXIDE DISMUTASE [MN], MITOCHONDRIAL"/>
    <property type="match status" value="1"/>
</dbReference>
<evidence type="ECO:0000313" key="8">
    <source>
        <dbReference type="Proteomes" id="UP000679179"/>
    </source>
</evidence>
<dbReference type="InterPro" id="IPR001189">
    <property type="entry name" value="Mn/Fe_SOD"/>
</dbReference>
<comment type="caution">
    <text evidence="7">The sequence shown here is derived from an EMBL/GenBank/DDBJ whole genome shotgun (WGS) entry which is preliminary data.</text>
</comment>
<dbReference type="Gene3D" id="3.55.40.20">
    <property type="entry name" value="Iron/manganese superoxide dismutase, C-terminal domain"/>
    <property type="match status" value="1"/>
</dbReference>
<accession>A0A919VEA7</accession>
<dbReference type="GO" id="GO:0046872">
    <property type="term" value="F:metal ion binding"/>
    <property type="evidence" value="ECO:0007669"/>
    <property type="project" value="UniProtKB-KW"/>
</dbReference>
<dbReference type="SUPFAM" id="SSF46609">
    <property type="entry name" value="Fe,Mn superoxide dismutase (SOD), N-terminal domain"/>
    <property type="match status" value="1"/>
</dbReference>
<dbReference type="Proteomes" id="UP000679179">
    <property type="component" value="Unassembled WGS sequence"/>
</dbReference>
<keyword evidence="4" id="KW-0560">Oxidoreductase</keyword>
<dbReference type="InterPro" id="IPR050265">
    <property type="entry name" value="Fe/Mn_Superoxide_Dismutase"/>
</dbReference>
<organism evidence="7 8">
    <name type="scientific">Clostridium polyendosporum</name>
    <dbReference type="NCBI Taxonomy" id="69208"/>
    <lineage>
        <taxon>Bacteria</taxon>
        <taxon>Bacillati</taxon>
        <taxon>Bacillota</taxon>
        <taxon>Clostridia</taxon>
        <taxon>Eubacteriales</taxon>
        <taxon>Clostridiaceae</taxon>
        <taxon>Clostridium</taxon>
    </lineage>
</organism>
<name>A0A919VEA7_9CLOT</name>
<dbReference type="InterPro" id="IPR036324">
    <property type="entry name" value="Mn/Fe_SOD_N_sf"/>
</dbReference>
<protein>
    <recommendedName>
        <fullName evidence="2">superoxide dismutase</fullName>
        <ecNumber evidence="2">1.15.1.1</ecNumber>
    </recommendedName>
</protein>
<dbReference type="InterPro" id="IPR036314">
    <property type="entry name" value="SOD_C_sf"/>
</dbReference>
<dbReference type="AlphaFoldDB" id="A0A919VEA7"/>
<sequence length="207" mass="24234">MDIVPKNYAFATVKGITQKQLQEHYTIYKGYVTKLNEIDSASRNAADFPNPNATYSSLRSLKLGETYALDGIKLHELYFENITNSTCCIDGEMLKLIKNQWNSYENFMSYIKNTGLSMRGWIIIALDPLTYRLRVIGSDAHDVGAVWDCYPILVIDVYEHAYFLDFGTNKGKYLEVIFENINWKVVNKRIQIHYMMMNMMKRYFYDF</sequence>
<evidence type="ECO:0000256" key="1">
    <source>
        <dbReference type="ARBA" id="ARBA00008714"/>
    </source>
</evidence>
<evidence type="ECO:0000313" key="7">
    <source>
        <dbReference type="EMBL" id="GIM28949.1"/>
    </source>
</evidence>
<dbReference type="RefSeq" id="WP_212903664.1">
    <property type="nucleotide sequence ID" value="NZ_BOPZ01000011.1"/>
</dbReference>
<keyword evidence="8" id="KW-1185">Reference proteome</keyword>
<evidence type="ECO:0000256" key="4">
    <source>
        <dbReference type="ARBA" id="ARBA00023002"/>
    </source>
</evidence>
<dbReference type="GO" id="GO:0004784">
    <property type="term" value="F:superoxide dismutase activity"/>
    <property type="evidence" value="ECO:0007669"/>
    <property type="project" value="UniProtKB-EC"/>
</dbReference>
<dbReference type="EMBL" id="BOPZ01000011">
    <property type="protein sequence ID" value="GIM28949.1"/>
    <property type="molecule type" value="Genomic_DNA"/>
</dbReference>
<evidence type="ECO:0000256" key="5">
    <source>
        <dbReference type="PIRSR" id="PIRSR000349-1"/>
    </source>
</evidence>
<reference evidence="7" key="1">
    <citation type="submission" date="2021-03" db="EMBL/GenBank/DDBJ databases">
        <title>Taxonomic study of Clostridium polyendosporum from meadow-gley soil under rice.</title>
        <authorList>
            <person name="Kobayashi H."/>
            <person name="Tanizawa Y."/>
            <person name="Yagura M."/>
        </authorList>
    </citation>
    <scope>NUCLEOTIDE SEQUENCE</scope>
    <source>
        <strain evidence="7">JCM 30710</strain>
    </source>
</reference>